<dbReference type="Pfam" id="PF00078">
    <property type="entry name" value="RVT_1"/>
    <property type="match status" value="1"/>
</dbReference>
<dbReference type="Pfam" id="PF17919">
    <property type="entry name" value="RT_RNaseH_2"/>
    <property type="match status" value="1"/>
</dbReference>
<feature type="domain" description="Reverse transcriptase/retrotransposon-derived protein RNase H-like" evidence="3">
    <location>
        <begin position="268"/>
        <end position="348"/>
    </location>
</feature>
<dbReference type="Gene3D" id="3.10.10.10">
    <property type="entry name" value="HIV Type 1 Reverse Transcriptase, subunit A, domain 1"/>
    <property type="match status" value="1"/>
</dbReference>
<evidence type="ECO:0000313" key="5">
    <source>
        <dbReference type="Proteomes" id="UP001235939"/>
    </source>
</evidence>
<dbReference type="InterPro" id="IPR036397">
    <property type="entry name" value="RNaseH_sf"/>
</dbReference>
<dbReference type="EMBL" id="CP092875">
    <property type="protein sequence ID" value="UYV75636.1"/>
    <property type="molecule type" value="Genomic_DNA"/>
</dbReference>
<gene>
    <name evidence="4" type="ORF">LAZ67_13000811</name>
</gene>
<organism evidence="4 5">
    <name type="scientific">Cordylochernes scorpioides</name>
    <dbReference type="NCBI Taxonomy" id="51811"/>
    <lineage>
        <taxon>Eukaryota</taxon>
        <taxon>Metazoa</taxon>
        <taxon>Ecdysozoa</taxon>
        <taxon>Arthropoda</taxon>
        <taxon>Chelicerata</taxon>
        <taxon>Arachnida</taxon>
        <taxon>Pseudoscorpiones</taxon>
        <taxon>Cheliferoidea</taxon>
        <taxon>Chernetidae</taxon>
        <taxon>Cordylochernes</taxon>
    </lineage>
</organism>
<name>A0ABY6L3B3_9ARAC</name>
<feature type="domain" description="Reverse transcriptase" evidence="2">
    <location>
        <begin position="60"/>
        <end position="201"/>
    </location>
</feature>
<dbReference type="SUPFAM" id="SSF56672">
    <property type="entry name" value="DNA/RNA polymerases"/>
    <property type="match status" value="1"/>
</dbReference>
<proteinExistence type="predicted"/>
<dbReference type="InterPro" id="IPR050951">
    <property type="entry name" value="Retrovirus_Pol_polyprotein"/>
</dbReference>
<dbReference type="InterPro" id="IPR043128">
    <property type="entry name" value="Rev_trsase/Diguanyl_cyclase"/>
</dbReference>
<dbReference type="InterPro" id="IPR041577">
    <property type="entry name" value="RT_RNaseH_2"/>
</dbReference>
<dbReference type="Gene3D" id="3.30.420.10">
    <property type="entry name" value="Ribonuclease H-like superfamily/Ribonuclease H"/>
    <property type="match status" value="1"/>
</dbReference>
<evidence type="ECO:0000256" key="1">
    <source>
        <dbReference type="ARBA" id="ARBA00023268"/>
    </source>
</evidence>
<keyword evidence="1" id="KW-0511">Multifunctional enzyme</keyword>
<evidence type="ECO:0000313" key="4">
    <source>
        <dbReference type="EMBL" id="UYV75636.1"/>
    </source>
</evidence>
<dbReference type="CDD" id="cd01647">
    <property type="entry name" value="RT_LTR"/>
    <property type="match status" value="1"/>
</dbReference>
<dbReference type="Proteomes" id="UP001235939">
    <property type="component" value="Chromosome 13"/>
</dbReference>
<dbReference type="PANTHER" id="PTHR37984:SF5">
    <property type="entry name" value="PROTEIN NYNRIN-LIKE"/>
    <property type="match status" value="1"/>
</dbReference>
<dbReference type="InterPro" id="IPR000477">
    <property type="entry name" value="RT_dom"/>
</dbReference>
<evidence type="ECO:0000259" key="3">
    <source>
        <dbReference type="Pfam" id="PF17919"/>
    </source>
</evidence>
<reference evidence="4 5" key="1">
    <citation type="submission" date="2022-01" db="EMBL/GenBank/DDBJ databases">
        <title>A chromosomal length assembly of Cordylochernes scorpioides.</title>
        <authorList>
            <person name="Zeh D."/>
            <person name="Zeh J."/>
        </authorList>
    </citation>
    <scope>NUCLEOTIDE SEQUENCE [LARGE SCALE GENOMIC DNA]</scope>
    <source>
        <strain evidence="4">IN4F17</strain>
        <tissue evidence="4">Whole Body</tissue>
    </source>
</reference>
<sequence length="579" mass="66408">MKPYGEALVKGSKPKSYKSRPVPFSLKERFEEYLQHLEDEGIISPIQFREWSTLIVPVIKKDDKLRICGDYKITVNPTLHIDRQPIPKIDEIFTSLIPGPYFTKLDLKGAYHQIQVDPELSKVLTLNTYKGLYAANILPFGISSAPGIFQRIMDQILQGLPGVTRYLDDILLSEKKKLEDHLGILGKVLARLRTMNLELNKCLFLKEGLECRQTAAREPHFADPCPKPKDVNQSQSFLRLANYYRHFLPNLSQILSPLNWLLRKNIREQENAFSNVKKLLVSEKVLVHFNPVYLLILACDASSHGLGVLLFQRLPDNTEKPIAFASRTLSKAGLNYSQIDKEATAIEFGVFFSVIKEIALGGILGRSRVFRLVVYKSTDDHKNADALSRNFLLITEEQGDEAKVFCISQIKSLPISDNKIKFETQRDLVLSNIKYFVLNEWPTICNKDNLKPFYSRRLEIRCHSVWWPDHDIEDLVKICVACQQVRRLPNQTVCSSPKSDYPWHCIHMDYAGPSSTLSNWPEVEVMKSSMAYNTIRSLREIFSRKGLPQVVVMTTDSTIVLRHLIIQVQMDYRKGFSKH</sequence>
<keyword evidence="5" id="KW-1185">Reference proteome</keyword>
<protein>
    <recommendedName>
        <fullName evidence="6">Reverse transcriptase domain-containing protein</fullName>
    </recommendedName>
</protein>
<accession>A0ABY6L3B3</accession>
<evidence type="ECO:0000259" key="2">
    <source>
        <dbReference type="Pfam" id="PF00078"/>
    </source>
</evidence>
<dbReference type="PANTHER" id="PTHR37984">
    <property type="entry name" value="PROTEIN CBG26694"/>
    <property type="match status" value="1"/>
</dbReference>
<evidence type="ECO:0008006" key="6">
    <source>
        <dbReference type="Google" id="ProtNLM"/>
    </source>
</evidence>
<dbReference type="Gene3D" id="3.30.70.270">
    <property type="match status" value="2"/>
</dbReference>
<dbReference type="InterPro" id="IPR043502">
    <property type="entry name" value="DNA/RNA_pol_sf"/>
</dbReference>